<dbReference type="RefSeq" id="WP_095996567.1">
    <property type="nucleotide sequence ID" value="NZ_NSLI01000001.1"/>
</dbReference>
<proteinExistence type="predicted"/>
<comment type="caution">
    <text evidence="2">The sequence shown here is derived from an EMBL/GenBank/DDBJ whole genome shotgun (WGS) entry which is preliminary data.</text>
</comment>
<dbReference type="AlphaFoldDB" id="A0A2A2SJY2"/>
<accession>A0A2A2SJY2</accession>
<dbReference type="OrthoDB" id="7471037at2"/>
<sequence length="167" mass="18441">MLFTTATEWAALALTLLGGWLLGLASHPGGRKWRDRYNAERDAHAAVRRDYEAKLTATEERLRTYDADRGRLAQSDARIAELERDRAALVHANERIAELERENARLRTTPAPMPTGMMSGQPAPVATRAAPVAAPEPMPLTRRVVGGSSKRGWFDWGPGGDSRARRV</sequence>
<evidence type="ECO:0000313" key="2">
    <source>
        <dbReference type="EMBL" id="PAX09460.1"/>
    </source>
</evidence>
<dbReference type="EMBL" id="NSLI01000001">
    <property type="protein sequence ID" value="PAX09460.1"/>
    <property type="molecule type" value="Genomic_DNA"/>
</dbReference>
<protein>
    <submittedName>
        <fullName evidence="2">Uncharacterized protein</fullName>
    </submittedName>
</protein>
<evidence type="ECO:0000256" key="1">
    <source>
        <dbReference type="SAM" id="Coils"/>
    </source>
</evidence>
<feature type="coiled-coil region" evidence="1">
    <location>
        <begin position="48"/>
        <end position="109"/>
    </location>
</feature>
<organism evidence="2 3">
    <name type="scientific">Sphingomonas lenta</name>
    <dbReference type="NCBI Taxonomy" id="1141887"/>
    <lineage>
        <taxon>Bacteria</taxon>
        <taxon>Pseudomonadati</taxon>
        <taxon>Pseudomonadota</taxon>
        <taxon>Alphaproteobacteria</taxon>
        <taxon>Sphingomonadales</taxon>
        <taxon>Sphingomonadaceae</taxon>
        <taxon>Sphingomonas</taxon>
    </lineage>
</organism>
<keyword evidence="1" id="KW-0175">Coiled coil</keyword>
<reference evidence="3" key="1">
    <citation type="submission" date="2017-09" db="EMBL/GenBank/DDBJ databases">
        <authorList>
            <person name="Feng G."/>
            <person name="Zhu H."/>
        </authorList>
    </citation>
    <scope>NUCLEOTIDE SEQUENCE [LARGE SCALE GENOMIC DNA]</scope>
    <source>
        <strain evidence="3">1PNM-20</strain>
    </source>
</reference>
<keyword evidence="3" id="KW-1185">Reference proteome</keyword>
<evidence type="ECO:0000313" key="3">
    <source>
        <dbReference type="Proteomes" id="UP000218151"/>
    </source>
</evidence>
<name>A0A2A2SJY2_9SPHN</name>
<dbReference type="Proteomes" id="UP000218151">
    <property type="component" value="Unassembled WGS sequence"/>
</dbReference>
<gene>
    <name evidence="2" type="ORF">CKY28_01515</name>
</gene>